<dbReference type="PIRSF" id="PIRSF000854">
    <property type="entry name" value="PEP_synthase"/>
    <property type="match status" value="1"/>
</dbReference>
<dbReference type="InterPro" id="IPR008279">
    <property type="entry name" value="PEP-util_enz_mobile_dom"/>
</dbReference>
<evidence type="ECO:0000256" key="5">
    <source>
        <dbReference type="ARBA" id="ARBA00011996"/>
    </source>
</evidence>
<dbReference type="InterPro" id="IPR015813">
    <property type="entry name" value="Pyrv/PenolPyrv_kinase-like_dom"/>
</dbReference>
<evidence type="ECO:0000256" key="3">
    <source>
        <dbReference type="ARBA" id="ARBA00004742"/>
    </source>
</evidence>
<comment type="cofactor">
    <cofactor evidence="1 15">
        <name>Mg(2+)</name>
        <dbReference type="ChEBI" id="CHEBI:18420"/>
    </cofactor>
</comment>
<evidence type="ECO:0000256" key="12">
    <source>
        <dbReference type="ARBA" id="ARBA00022842"/>
    </source>
</evidence>
<dbReference type="PROSITE" id="PS00370">
    <property type="entry name" value="PEP_ENZYMES_PHOS_SITE"/>
    <property type="match status" value="1"/>
</dbReference>
<dbReference type="PROSITE" id="PS00742">
    <property type="entry name" value="PEP_ENZYMES_2"/>
    <property type="match status" value="1"/>
</dbReference>
<dbReference type="GO" id="GO:0008986">
    <property type="term" value="F:pyruvate, water dikinase activity"/>
    <property type="evidence" value="ECO:0007669"/>
    <property type="project" value="UniProtKB-EC"/>
</dbReference>
<keyword evidence="11 15" id="KW-0067">ATP-binding</keyword>
<evidence type="ECO:0000256" key="4">
    <source>
        <dbReference type="ARBA" id="ARBA00007837"/>
    </source>
</evidence>
<dbReference type="Gene3D" id="3.30.1490.20">
    <property type="entry name" value="ATP-grasp fold, A domain"/>
    <property type="match status" value="1"/>
</dbReference>
<dbReference type="Pfam" id="PF00391">
    <property type="entry name" value="PEP-utilizers"/>
    <property type="match status" value="1"/>
</dbReference>
<evidence type="ECO:0000256" key="13">
    <source>
        <dbReference type="ARBA" id="ARBA00033470"/>
    </source>
</evidence>
<dbReference type="GO" id="GO:0005524">
    <property type="term" value="F:ATP binding"/>
    <property type="evidence" value="ECO:0007669"/>
    <property type="project" value="UniProtKB-KW"/>
</dbReference>
<dbReference type="Gene3D" id="3.30.470.20">
    <property type="entry name" value="ATP-grasp fold, B domain"/>
    <property type="match status" value="1"/>
</dbReference>
<proteinExistence type="inferred from homology"/>
<dbReference type="SUPFAM" id="SSF52009">
    <property type="entry name" value="Phosphohistidine domain"/>
    <property type="match status" value="1"/>
</dbReference>
<feature type="domain" description="PEP-utilising enzyme mobile" evidence="16">
    <location>
        <begin position="372"/>
        <end position="442"/>
    </location>
</feature>
<dbReference type="Gene3D" id="3.50.30.10">
    <property type="entry name" value="Phosphohistidine domain"/>
    <property type="match status" value="1"/>
</dbReference>
<comment type="similarity">
    <text evidence="4 15">Belongs to the PEP-utilizing enzyme family.</text>
</comment>
<comment type="function">
    <text evidence="2 15">Catalyzes the phosphorylation of pyruvate to phosphoenolpyruvate.</text>
</comment>
<dbReference type="SUPFAM" id="SSF51621">
    <property type="entry name" value="Phosphoenolpyruvate/pyruvate domain"/>
    <property type="match status" value="1"/>
</dbReference>
<evidence type="ECO:0000259" key="18">
    <source>
        <dbReference type="Pfam" id="PF02896"/>
    </source>
</evidence>
<keyword evidence="10 15" id="KW-0418">Kinase</keyword>
<evidence type="ECO:0000256" key="11">
    <source>
        <dbReference type="ARBA" id="ARBA00022840"/>
    </source>
</evidence>
<evidence type="ECO:0000256" key="9">
    <source>
        <dbReference type="ARBA" id="ARBA00022741"/>
    </source>
</evidence>
<dbReference type="InterPro" id="IPR036637">
    <property type="entry name" value="Phosphohistidine_dom_sf"/>
</dbReference>
<dbReference type="Pfam" id="PF01326">
    <property type="entry name" value="PPDK_N"/>
    <property type="match status" value="1"/>
</dbReference>
<dbReference type="GO" id="GO:0006094">
    <property type="term" value="P:gluconeogenesis"/>
    <property type="evidence" value="ECO:0007669"/>
    <property type="project" value="UniProtKB-UniPathway"/>
</dbReference>
<dbReference type="InterPro" id="IPR040442">
    <property type="entry name" value="Pyrv_kinase-like_dom_sf"/>
</dbReference>
<reference evidence="19 20" key="1">
    <citation type="submission" date="2016-05" db="EMBL/GenBank/DDBJ databases">
        <title>Complete genome sequence of a phthalic acid esters degrading Mycobacterium sp. YC-RL4.</title>
        <authorList>
            <person name="Ren L."/>
            <person name="Fan S."/>
            <person name="Ruth N."/>
            <person name="Jia Y."/>
            <person name="Wang J."/>
            <person name="Qiao C."/>
        </authorList>
    </citation>
    <scope>NUCLEOTIDE SEQUENCE [LARGE SCALE GENOMIC DNA]</scope>
    <source>
        <strain evidence="19 20">YC-RL4</strain>
    </source>
</reference>
<keyword evidence="8 15" id="KW-0479">Metal-binding</keyword>
<evidence type="ECO:0000256" key="8">
    <source>
        <dbReference type="ARBA" id="ARBA00022723"/>
    </source>
</evidence>
<dbReference type="InterPro" id="IPR006319">
    <property type="entry name" value="PEP_synth"/>
</dbReference>
<dbReference type="PANTHER" id="PTHR43030:SF1">
    <property type="entry name" value="PHOSPHOENOLPYRUVATE SYNTHASE"/>
    <property type="match status" value="1"/>
</dbReference>
<dbReference type="InterPro" id="IPR002192">
    <property type="entry name" value="PPDK_AMP/ATP-bd"/>
</dbReference>
<comment type="pathway">
    <text evidence="3 15">Carbohydrate biosynthesis; gluconeogenesis.</text>
</comment>
<evidence type="ECO:0000256" key="15">
    <source>
        <dbReference type="PIRNR" id="PIRNR000854"/>
    </source>
</evidence>
<dbReference type="NCBIfam" id="NF005057">
    <property type="entry name" value="PRK06464.1"/>
    <property type="match status" value="1"/>
</dbReference>
<organism evidence="19 20">
    <name type="scientific">Mycobacterium adipatum</name>
    <dbReference type="NCBI Taxonomy" id="1682113"/>
    <lineage>
        <taxon>Bacteria</taxon>
        <taxon>Bacillati</taxon>
        <taxon>Actinomycetota</taxon>
        <taxon>Actinomycetes</taxon>
        <taxon>Mycobacteriales</taxon>
        <taxon>Mycobacteriaceae</taxon>
        <taxon>Mycobacterium</taxon>
    </lineage>
</organism>
<keyword evidence="20" id="KW-1185">Reference proteome</keyword>
<dbReference type="AlphaFoldDB" id="A0A172UL56"/>
<dbReference type="UniPathway" id="UPA00138"/>
<evidence type="ECO:0000259" key="16">
    <source>
        <dbReference type="Pfam" id="PF00391"/>
    </source>
</evidence>
<accession>A0A172UL56</accession>
<dbReference type="Gene3D" id="3.20.20.60">
    <property type="entry name" value="Phosphoenolpyruvate-binding domains"/>
    <property type="match status" value="1"/>
</dbReference>
<evidence type="ECO:0000259" key="17">
    <source>
        <dbReference type="Pfam" id="PF01326"/>
    </source>
</evidence>
<feature type="domain" description="PEP-utilising enzyme C-terminal" evidence="18">
    <location>
        <begin position="471"/>
        <end position="759"/>
    </location>
</feature>
<dbReference type="OrthoDB" id="9765468at2"/>
<evidence type="ECO:0000313" key="20">
    <source>
        <dbReference type="Proteomes" id="UP000077143"/>
    </source>
</evidence>
<keyword evidence="12 15" id="KW-0460">Magnesium</keyword>
<dbReference type="RefSeq" id="WP_067994487.1">
    <property type="nucleotide sequence ID" value="NZ_CP015596.1"/>
</dbReference>
<sequence>MTVQSSVVKRDTGGSDVVRTIADLRLADAGRAGGKGANLGELHAADLPVPPGFVVLCDAYRQSTRGVAEELAALHREALTCVADAPRLEELCRRMRHLVETAGVDDRTRPQIVEAYRALGPGAVVAVRSSAAGEDGSDASFAGMNQTITNVTGDADLIDAVVRCWESLFTPRVLTYRASRGFADDPEMAVVVQTMVAADRAGVAFTVDPGTGNPDHLVIEAAFGQGEVVVAGSVIPDTYVIDKRTLRVVDTRIGSKPFKIVKGSDGHDTIVEIGRDQIDAQVLTDGDVRGIAELAVAVERHYGCPQDIEWVVSGDATWLVQSRPITTLHKVSGAESDDQSADVLVRGLAAAPGTATGRVRVLQTPQDGAQLRDGEILVAPMTNPDWLPTIRRAGALVTEGGGMTCHAAIVARELSVPCVVGARSATTVLRPGALVTVDGTHGQVRAAKAAAVVGSGSGRAVPDGAPAAGGPTTATRIYVNLALPEAAEKIAAGDVDGVGLLRAELMLTDALAGEHPRALMARGEQDRMVRAMTAAIGRIAAAFTPRPVIYRTTDFRSNEFRNLGGGADYEPVESNPMIGYRGCYRYIKEPDLFALELRALAEVRDQYPNVHVMIPFVRTRWELEQCLELIDASRLGRQRGLHRWVMAEVPSVVHWLPTYIGMGIDGVSIGSNDLTQLVLGVDRDSEICAEVFDESDPAVLEAIGRIIDTANKYGVSSSLCGQAPSRDPVFAEHLVNMGITSISVNPDAVGAARYAVAAAEQRLLLRSARRPSSAHSDERGHD</sequence>
<evidence type="ECO:0000256" key="6">
    <source>
        <dbReference type="ARBA" id="ARBA00021623"/>
    </source>
</evidence>
<gene>
    <name evidence="19" type="ORF">A7U43_10505</name>
</gene>
<dbReference type="InterPro" id="IPR000121">
    <property type="entry name" value="PEP_util_C"/>
</dbReference>
<keyword evidence="9 15" id="KW-0547">Nucleotide-binding</keyword>
<dbReference type="KEGG" id="madi:A7U43_10505"/>
<dbReference type="Pfam" id="PF02896">
    <property type="entry name" value="PEP-utilizers_C"/>
    <property type="match status" value="1"/>
</dbReference>
<dbReference type="InterPro" id="IPR023151">
    <property type="entry name" value="PEP_util_CS"/>
</dbReference>
<evidence type="ECO:0000313" key="19">
    <source>
        <dbReference type="EMBL" id="ANE79698.1"/>
    </source>
</evidence>
<dbReference type="PANTHER" id="PTHR43030">
    <property type="entry name" value="PHOSPHOENOLPYRUVATE SYNTHASE"/>
    <property type="match status" value="1"/>
</dbReference>
<dbReference type="STRING" id="1682113.A7U43_10505"/>
<keyword evidence="19" id="KW-0670">Pyruvate</keyword>
<evidence type="ECO:0000256" key="1">
    <source>
        <dbReference type="ARBA" id="ARBA00001946"/>
    </source>
</evidence>
<dbReference type="InterPro" id="IPR013815">
    <property type="entry name" value="ATP_grasp_subdomain_1"/>
</dbReference>
<keyword evidence="7 15" id="KW-0808">Transferase</keyword>
<evidence type="ECO:0000256" key="2">
    <source>
        <dbReference type="ARBA" id="ARBA00002988"/>
    </source>
</evidence>
<feature type="domain" description="Pyruvate phosphate dikinase AMP/ATP-binding" evidence="17">
    <location>
        <begin position="31"/>
        <end position="337"/>
    </location>
</feature>
<dbReference type="GO" id="GO:0046872">
    <property type="term" value="F:metal ion binding"/>
    <property type="evidence" value="ECO:0007669"/>
    <property type="project" value="UniProtKB-KW"/>
</dbReference>
<name>A0A172UL56_9MYCO</name>
<dbReference type="SUPFAM" id="SSF56059">
    <property type="entry name" value="Glutathione synthetase ATP-binding domain-like"/>
    <property type="match status" value="1"/>
</dbReference>
<dbReference type="EMBL" id="CP015596">
    <property type="protein sequence ID" value="ANE79698.1"/>
    <property type="molecule type" value="Genomic_DNA"/>
</dbReference>
<comment type="catalytic activity">
    <reaction evidence="14 15">
        <text>pyruvate + ATP + H2O = phosphoenolpyruvate + AMP + phosphate + 2 H(+)</text>
        <dbReference type="Rhea" id="RHEA:11364"/>
        <dbReference type="ChEBI" id="CHEBI:15361"/>
        <dbReference type="ChEBI" id="CHEBI:15377"/>
        <dbReference type="ChEBI" id="CHEBI:15378"/>
        <dbReference type="ChEBI" id="CHEBI:30616"/>
        <dbReference type="ChEBI" id="CHEBI:43474"/>
        <dbReference type="ChEBI" id="CHEBI:58702"/>
        <dbReference type="ChEBI" id="CHEBI:456215"/>
        <dbReference type="EC" id="2.7.9.2"/>
    </reaction>
</comment>
<evidence type="ECO:0000256" key="14">
    <source>
        <dbReference type="ARBA" id="ARBA00047700"/>
    </source>
</evidence>
<protein>
    <recommendedName>
        <fullName evidence="6 15">Phosphoenolpyruvate synthase</fullName>
        <shortName evidence="15">PEP synthase</shortName>
        <ecNumber evidence="5 15">2.7.9.2</ecNumber>
    </recommendedName>
    <alternativeName>
        <fullName evidence="13 15">Pyruvate, water dikinase</fullName>
    </alternativeName>
</protein>
<evidence type="ECO:0000256" key="10">
    <source>
        <dbReference type="ARBA" id="ARBA00022777"/>
    </source>
</evidence>
<dbReference type="EC" id="2.7.9.2" evidence="5 15"/>
<dbReference type="InterPro" id="IPR018274">
    <property type="entry name" value="PEP_util_AS"/>
</dbReference>
<dbReference type="Proteomes" id="UP000077143">
    <property type="component" value="Chromosome"/>
</dbReference>
<evidence type="ECO:0000256" key="7">
    <source>
        <dbReference type="ARBA" id="ARBA00022679"/>
    </source>
</evidence>